<dbReference type="EMBL" id="CP017558">
    <property type="protein sequence ID" value="AOW06786.1"/>
    <property type="molecule type" value="Genomic_DNA"/>
</dbReference>
<evidence type="ECO:0000313" key="2">
    <source>
        <dbReference type="Proteomes" id="UP000182444"/>
    </source>
</evidence>
<dbReference type="GeneID" id="94583875"/>
<sequence length="70" mass="7850">MGIRSYSSERRTTHNSHLRSKTLSIDSLCSIRRTWVGQSPPFCQLQCPTMPLLHITILTCPNLSVTAGIH</sequence>
<dbReference type="AlphaFoldDB" id="A0A1D8NMD8"/>
<dbReference type="Proteomes" id="UP000182444">
    <property type="component" value="Chromosome 1F"/>
</dbReference>
<dbReference type="VEuPathDB" id="FungiDB:YALI1_F10270g"/>
<reference evidence="1 2" key="1">
    <citation type="journal article" date="2016" name="PLoS ONE">
        <title>Sequence Assembly of Yarrowia lipolytica Strain W29/CLIB89 Shows Transposable Element Diversity.</title>
        <authorList>
            <person name="Magnan C."/>
            <person name="Yu J."/>
            <person name="Chang I."/>
            <person name="Jahn E."/>
            <person name="Kanomata Y."/>
            <person name="Wu J."/>
            <person name="Zeller M."/>
            <person name="Oakes M."/>
            <person name="Baldi P."/>
            <person name="Sandmeyer S."/>
        </authorList>
    </citation>
    <scope>NUCLEOTIDE SEQUENCE [LARGE SCALE GENOMIC DNA]</scope>
    <source>
        <strain evidence="2">CLIB89(W29)</strain>
    </source>
</reference>
<name>A0A1D8NMD8_YARLL</name>
<accession>A0A1D8NMD8</accession>
<protein>
    <submittedName>
        <fullName evidence="1">Uncharacterized protein</fullName>
    </submittedName>
</protein>
<gene>
    <name evidence="1" type="ORF">YALI1_F10270g</name>
</gene>
<organism evidence="1 2">
    <name type="scientific">Yarrowia lipolytica</name>
    <name type="common">Candida lipolytica</name>
    <dbReference type="NCBI Taxonomy" id="4952"/>
    <lineage>
        <taxon>Eukaryota</taxon>
        <taxon>Fungi</taxon>
        <taxon>Dikarya</taxon>
        <taxon>Ascomycota</taxon>
        <taxon>Saccharomycotina</taxon>
        <taxon>Dipodascomycetes</taxon>
        <taxon>Dipodascales</taxon>
        <taxon>Dipodascales incertae sedis</taxon>
        <taxon>Yarrowia</taxon>
    </lineage>
</organism>
<proteinExistence type="predicted"/>
<dbReference type="RefSeq" id="XP_068139386.1">
    <property type="nucleotide sequence ID" value="XM_068283285.1"/>
</dbReference>
<evidence type="ECO:0000313" key="1">
    <source>
        <dbReference type="EMBL" id="AOW06786.1"/>
    </source>
</evidence>